<gene>
    <name evidence="7" type="ORF">QO012_003102</name>
</gene>
<protein>
    <submittedName>
        <fullName evidence="7">Outer membrane protein OmpA-like peptidoglycan-associated protein</fullName>
    </submittedName>
</protein>
<evidence type="ECO:0000256" key="4">
    <source>
        <dbReference type="PROSITE-ProRule" id="PRU00473"/>
    </source>
</evidence>
<keyword evidence="8" id="KW-1185">Reference proteome</keyword>
<dbReference type="PRINTS" id="PR01021">
    <property type="entry name" value="OMPADOMAIN"/>
</dbReference>
<evidence type="ECO:0000313" key="8">
    <source>
        <dbReference type="Proteomes" id="UP001231124"/>
    </source>
</evidence>
<dbReference type="InterPro" id="IPR006690">
    <property type="entry name" value="OMPA-like_CS"/>
</dbReference>
<dbReference type="EMBL" id="JAUSVP010000009">
    <property type="protein sequence ID" value="MDQ0448591.1"/>
    <property type="molecule type" value="Genomic_DNA"/>
</dbReference>
<dbReference type="InterPro" id="IPR006665">
    <property type="entry name" value="OmpA-like"/>
</dbReference>
<dbReference type="InterPro" id="IPR036737">
    <property type="entry name" value="OmpA-like_sf"/>
</dbReference>
<dbReference type="Proteomes" id="UP001231124">
    <property type="component" value="Unassembled WGS sequence"/>
</dbReference>
<dbReference type="Pfam" id="PF00691">
    <property type="entry name" value="OmpA"/>
    <property type="match status" value="1"/>
</dbReference>
<dbReference type="PROSITE" id="PS01068">
    <property type="entry name" value="OMPA_1"/>
    <property type="match status" value="1"/>
</dbReference>
<evidence type="ECO:0000256" key="1">
    <source>
        <dbReference type="ARBA" id="ARBA00004442"/>
    </source>
</evidence>
<dbReference type="InterPro" id="IPR050330">
    <property type="entry name" value="Bact_OuterMem_StrucFunc"/>
</dbReference>
<dbReference type="PANTHER" id="PTHR30329:SF21">
    <property type="entry name" value="LIPOPROTEIN YIAD-RELATED"/>
    <property type="match status" value="1"/>
</dbReference>
<dbReference type="PANTHER" id="PTHR30329">
    <property type="entry name" value="STATOR ELEMENT OF FLAGELLAR MOTOR COMPLEX"/>
    <property type="match status" value="1"/>
</dbReference>
<comment type="caution">
    <text evidence="7">The sequence shown here is derived from an EMBL/GenBank/DDBJ whole genome shotgun (WGS) entry which is preliminary data.</text>
</comment>
<dbReference type="PROSITE" id="PS51257">
    <property type="entry name" value="PROKAR_LIPOPROTEIN"/>
    <property type="match status" value="1"/>
</dbReference>
<evidence type="ECO:0000259" key="6">
    <source>
        <dbReference type="PROSITE" id="PS51123"/>
    </source>
</evidence>
<dbReference type="InterPro" id="IPR006664">
    <property type="entry name" value="OMP_bac"/>
</dbReference>
<evidence type="ECO:0000313" key="7">
    <source>
        <dbReference type="EMBL" id="MDQ0448591.1"/>
    </source>
</evidence>
<comment type="subcellular location">
    <subcellularLocation>
        <location evidence="1">Cell outer membrane</location>
    </subcellularLocation>
</comment>
<reference evidence="7 8" key="1">
    <citation type="submission" date="2023-07" db="EMBL/GenBank/DDBJ databases">
        <title>Genomic Encyclopedia of Type Strains, Phase IV (KMG-IV): sequencing the most valuable type-strain genomes for metagenomic binning, comparative biology and taxonomic classification.</title>
        <authorList>
            <person name="Goeker M."/>
        </authorList>
    </citation>
    <scope>NUCLEOTIDE SEQUENCE [LARGE SCALE GENOMIC DNA]</scope>
    <source>
        <strain evidence="7 8">DSM 19013</strain>
    </source>
</reference>
<dbReference type="RefSeq" id="WP_238201006.1">
    <property type="nucleotide sequence ID" value="NZ_BPQE01000001.1"/>
</dbReference>
<name>A0ABU0I1V9_9HYPH</name>
<dbReference type="Gene3D" id="3.30.1330.60">
    <property type="entry name" value="OmpA-like domain"/>
    <property type="match status" value="1"/>
</dbReference>
<dbReference type="CDD" id="cd07185">
    <property type="entry name" value="OmpA_C-like"/>
    <property type="match status" value="1"/>
</dbReference>
<keyword evidence="5" id="KW-0732">Signal</keyword>
<keyword evidence="2 4" id="KW-0472">Membrane</keyword>
<evidence type="ECO:0000256" key="5">
    <source>
        <dbReference type="SAM" id="SignalP"/>
    </source>
</evidence>
<feature type="signal peptide" evidence="5">
    <location>
        <begin position="1"/>
        <end position="25"/>
    </location>
</feature>
<dbReference type="PROSITE" id="PS51123">
    <property type="entry name" value="OMPA_2"/>
    <property type="match status" value="1"/>
</dbReference>
<accession>A0ABU0I1V9</accession>
<proteinExistence type="predicted"/>
<evidence type="ECO:0000256" key="2">
    <source>
        <dbReference type="ARBA" id="ARBA00023136"/>
    </source>
</evidence>
<organism evidence="7 8">
    <name type="scientific">Methylobacterium aerolatum</name>
    <dbReference type="NCBI Taxonomy" id="418708"/>
    <lineage>
        <taxon>Bacteria</taxon>
        <taxon>Pseudomonadati</taxon>
        <taxon>Pseudomonadota</taxon>
        <taxon>Alphaproteobacteria</taxon>
        <taxon>Hyphomicrobiales</taxon>
        <taxon>Methylobacteriaceae</taxon>
        <taxon>Methylobacterium</taxon>
    </lineage>
</organism>
<keyword evidence="3" id="KW-0998">Cell outer membrane</keyword>
<sequence length="181" mass="19458">MVGSAMKITALALLGTLLSGSACFAQEPSSSIPTTEEIIRSLNPATAAETRSLRGIKVVPGKEAGPPSIDLTINFAYDSAKLGGEEMLILKRLGMAFQDPRLAQYSFLIAGHTDAKGSEQYNQRLSEARAKAARDHLIFFYDIDPSRLQAVGYGKSRLVAPNQPDSPANRRVQIINLGPNS</sequence>
<feature type="domain" description="OmpA-like" evidence="6">
    <location>
        <begin position="62"/>
        <end position="180"/>
    </location>
</feature>
<dbReference type="SUPFAM" id="SSF103088">
    <property type="entry name" value="OmpA-like"/>
    <property type="match status" value="1"/>
</dbReference>
<evidence type="ECO:0000256" key="3">
    <source>
        <dbReference type="ARBA" id="ARBA00023237"/>
    </source>
</evidence>
<feature type="chain" id="PRO_5045095163" evidence="5">
    <location>
        <begin position="26"/>
        <end position="181"/>
    </location>
</feature>